<feature type="non-terminal residue" evidence="2">
    <location>
        <position position="66"/>
    </location>
</feature>
<protein>
    <submittedName>
        <fullName evidence="2">Phospholipid-transporting ATPase 8-like</fullName>
    </submittedName>
</protein>
<dbReference type="EMBL" id="LXQA010783342">
    <property type="protein sequence ID" value="MCI70807.1"/>
    <property type="molecule type" value="Genomic_DNA"/>
</dbReference>
<keyword evidence="3" id="KW-1185">Reference proteome</keyword>
<dbReference type="Proteomes" id="UP000265520">
    <property type="component" value="Unassembled WGS sequence"/>
</dbReference>
<organism evidence="2 3">
    <name type="scientific">Trifolium medium</name>
    <dbReference type="NCBI Taxonomy" id="97028"/>
    <lineage>
        <taxon>Eukaryota</taxon>
        <taxon>Viridiplantae</taxon>
        <taxon>Streptophyta</taxon>
        <taxon>Embryophyta</taxon>
        <taxon>Tracheophyta</taxon>
        <taxon>Spermatophyta</taxon>
        <taxon>Magnoliopsida</taxon>
        <taxon>eudicotyledons</taxon>
        <taxon>Gunneridae</taxon>
        <taxon>Pentapetalae</taxon>
        <taxon>rosids</taxon>
        <taxon>fabids</taxon>
        <taxon>Fabales</taxon>
        <taxon>Fabaceae</taxon>
        <taxon>Papilionoideae</taxon>
        <taxon>50 kb inversion clade</taxon>
        <taxon>NPAAA clade</taxon>
        <taxon>Hologalegina</taxon>
        <taxon>IRL clade</taxon>
        <taxon>Trifolieae</taxon>
        <taxon>Trifolium</taxon>
    </lineage>
</organism>
<sequence length="66" mass="7226">MEFVKCSIGGIPYGRGITEVEKALARRAKDGESKADDYSSDILSQGSDAVDSQKPIKGFNFKDERI</sequence>
<evidence type="ECO:0000313" key="3">
    <source>
        <dbReference type="Proteomes" id="UP000265520"/>
    </source>
</evidence>
<feature type="region of interest" description="Disordered" evidence="1">
    <location>
        <begin position="29"/>
        <end position="66"/>
    </location>
</feature>
<name>A0A392UD84_9FABA</name>
<accession>A0A392UD84</accession>
<dbReference type="AlphaFoldDB" id="A0A392UD84"/>
<comment type="caution">
    <text evidence="2">The sequence shown here is derived from an EMBL/GenBank/DDBJ whole genome shotgun (WGS) entry which is preliminary data.</text>
</comment>
<evidence type="ECO:0000256" key="1">
    <source>
        <dbReference type="SAM" id="MobiDB-lite"/>
    </source>
</evidence>
<proteinExistence type="predicted"/>
<reference evidence="2 3" key="1">
    <citation type="journal article" date="2018" name="Front. Plant Sci.">
        <title>Red Clover (Trifolium pratense) and Zigzag Clover (T. medium) - A Picture of Genomic Similarities and Differences.</title>
        <authorList>
            <person name="Dluhosova J."/>
            <person name="Istvanek J."/>
            <person name="Nedelnik J."/>
            <person name="Repkova J."/>
        </authorList>
    </citation>
    <scope>NUCLEOTIDE SEQUENCE [LARGE SCALE GENOMIC DNA]</scope>
    <source>
        <strain evidence="3">cv. 10/8</strain>
        <tissue evidence="2">Leaf</tissue>
    </source>
</reference>
<evidence type="ECO:0000313" key="2">
    <source>
        <dbReference type="EMBL" id="MCI70807.1"/>
    </source>
</evidence>